<sequence>MSIVEDKRPTDQAEYQALSIWEKGVQKERDGSMTDAIKFYRQALRIDEKAEKIYRKKLREEWVIQQKLADLQLATPTQGTAESVNDNEDGNESDMEPCWIFEKLPNDLLLRVIRQVILLSGESWLNLSLSCTKFNELCFHDSTPFQVFASYIYRKQHYDETSLELNHIQDLRTLEHDLWHSDYDKMLKNRPYIKFEGLYISVVNYLRHGVNAEGSASLITPIQMITYYRYFRFYPDGRCLRLVTTDEPSQVVPHFSMDTLPHRSEICHWSLALDGHLIIRRSGDKYSFVEELQIKTHGRKRHNRLVWINSLVIDQESNVSECSLRNEKPFNFSRVRSFKPDD</sequence>
<dbReference type="PANTHER" id="PTHR12874:SF9">
    <property type="entry name" value="F-BOX ONLY PROTEIN 48"/>
    <property type="match status" value="1"/>
</dbReference>
<evidence type="ECO:0000313" key="4">
    <source>
        <dbReference type="Proteomes" id="UP000510647"/>
    </source>
</evidence>
<proteinExistence type="predicted"/>
<dbReference type="Proteomes" id="UP000510647">
    <property type="component" value="Chromosome 8"/>
</dbReference>
<keyword evidence="1" id="KW-0833">Ubl conjugation pathway</keyword>
<protein>
    <recommendedName>
        <fullName evidence="2">F-box protein Hrt3/FBXO9 C-terminal domain-containing protein</fullName>
    </recommendedName>
</protein>
<dbReference type="Pfam" id="PF19270">
    <property type="entry name" value="FBO_C"/>
    <property type="match status" value="1"/>
</dbReference>
<evidence type="ECO:0000256" key="1">
    <source>
        <dbReference type="ARBA" id="ARBA00022786"/>
    </source>
</evidence>
<dbReference type="GO" id="GO:0005737">
    <property type="term" value="C:cytoplasm"/>
    <property type="evidence" value="ECO:0007669"/>
    <property type="project" value="TreeGrafter"/>
</dbReference>
<dbReference type="GO" id="GO:0019005">
    <property type="term" value="C:SCF ubiquitin ligase complex"/>
    <property type="evidence" value="ECO:0007669"/>
    <property type="project" value="TreeGrafter"/>
</dbReference>
<dbReference type="OrthoDB" id="2117972at2759"/>
<accession>A0A7H9I0V0</accession>
<dbReference type="EMBL" id="CP059274">
    <property type="protein sequence ID" value="QLQ82412.1"/>
    <property type="molecule type" value="Genomic_DNA"/>
</dbReference>
<evidence type="ECO:0000313" key="3">
    <source>
        <dbReference type="EMBL" id="QLQ82412.1"/>
    </source>
</evidence>
<name>A0A7H9I0V0_9SACH</name>
<evidence type="ECO:0000259" key="2">
    <source>
        <dbReference type="Pfam" id="PF19270"/>
    </source>
</evidence>
<reference evidence="3 4" key="1">
    <citation type="submission" date="2020-06" db="EMBL/GenBank/DDBJ databases">
        <title>The yeast mating-type switching endonuclease HO is a domesticated member of an unorthodox homing genetic element family.</title>
        <authorList>
            <person name="Coughlan A.Y."/>
            <person name="Lombardi L."/>
            <person name="Braun-Galleani S."/>
            <person name="Martos A.R."/>
            <person name="Galeote V."/>
            <person name="Bigey F."/>
            <person name="Dequin S."/>
            <person name="Byrne K.P."/>
            <person name="Wolfe K.H."/>
        </authorList>
    </citation>
    <scope>NUCLEOTIDE SEQUENCE [LARGE SCALE GENOMIC DNA]</scope>
    <source>
        <strain evidence="3 4">CBS2947</strain>
    </source>
</reference>
<dbReference type="GO" id="GO:0031146">
    <property type="term" value="P:SCF-dependent proteasomal ubiquitin-dependent protein catabolic process"/>
    <property type="evidence" value="ECO:0007669"/>
    <property type="project" value="TreeGrafter"/>
</dbReference>
<organism evidence="3 4">
    <name type="scientific">Torulaspora globosa</name>
    <dbReference type="NCBI Taxonomy" id="48254"/>
    <lineage>
        <taxon>Eukaryota</taxon>
        <taxon>Fungi</taxon>
        <taxon>Dikarya</taxon>
        <taxon>Ascomycota</taxon>
        <taxon>Saccharomycotina</taxon>
        <taxon>Saccharomycetes</taxon>
        <taxon>Saccharomycetales</taxon>
        <taxon>Saccharomycetaceae</taxon>
        <taxon>Torulaspora</taxon>
    </lineage>
</organism>
<keyword evidence="4" id="KW-1185">Reference proteome</keyword>
<dbReference type="PANTHER" id="PTHR12874">
    <property type="entry name" value="F-BOX ONLY PROTEIN 48-RELATED"/>
    <property type="match status" value="1"/>
</dbReference>
<gene>
    <name evidence="3" type="ORF">HG537_0H01740</name>
</gene>
<feature type="domain" description="F-box protein Hrt3/FBXO9 C-terminal" evidence="2">
    <location>
        <begin position="176"/>
        <end position="264"/>
    </location>
</feature>
<dbReference type="AlphaFoldDB" id="A0A7H9I0V0"/>
<dbReference type="InterPro" id="IPR045464">
    <property type="entry name" value="Hrt3/FBXO9_C"/>
</dbReference>